<dbReference type="Pfam" id="PF01381">
    <property type="entry name" value="HTH_3"/>
    <property type="match status" value="1"/>
</dbReference>
<proteinExistence type="predicted"/>
<dbReference type="CDD" id="cd00093">
    <property type="entry name" value="HTH_XRE"/>
    <property type="match status" value="1"/>
</dbReference>
<name>A0A0A0RMJ6_9CAUD</name>
<protein>
    <submittedName>
        <fullName evidence="2">DNA-binding protein</fullName>
    </submittedName>
</protein>
<dbReference type="PROSITE" id="PS50943">
    <property type="entry name" value="HTH_CROC1"/>
    <property type="match status" value="1"/>
</dbReference>
<dbReference type="EMBL" id="KM236245">
    <property type="protein sequence ID" value="AIW03187.1"/>
    <property type="molecule type" value="Genomic_DNA"/>
</dbReference>
<dbReference type="Gene3D" id="1.10.260.40">
    <property type="entry name" value="lambda repressor-like DNA-binding domains"/>
    <property type="match status" value="1"/>
</dbReference>
<evidence type="ECO:0000259" key="1">
    <source>
        <dbReference type="PROSITE" id="PS50943"/>
    </source>
</evidence>
<dbReference type="SUPFAM" id="SSF47413">
    <property type="entry name" value="lambda repressor-like DNA-binding domains"/>
    <property type="match status" value="1"/>
</dbReference>
<dbReference type="KEGG" id="vg:24606929"/>
<evidence type="ECO:0000313" key="2">
    <source>
        <dbReference type="EMBL" id="AIW03187.1"/>
    </source>
</evidence>
<sequence length="85" mass="9396">MPVYNGLKAIMNIEKKEIDSVTKSKIGIQELKAGLAKYCGVSQHNIEQIYKGYSLPSLEVALKIAKFYGVSVDDIFSLSPEVESE</sequence>
<evidence type="ECO:0000313" key="3">
    <source>
        <dbReference type="Proteomes" id="UP000030206"/>
    </source>
</evidence>
<dbReference type="Proteomes" id="UP000030206">
    <property type="component" value="Segment"/>
</dbReference>
<dbReference type="InterPro" id="IPR010982">
    <property type="entry name" value="Lambda_DNA-bd_dom_sf"/>
</dbReference>
<dbReference type="GeneID" id="24606929"/>
<organism evidence="2 3">
    <name type="scientific">Bacillus phage Mater</name>
    <dbReference type="NCBI Taxonomy" id="1540090"/>
    <lineage>
        <taxon>Viruses</taxon>
        <taxon>Duplodnaviria</taxon>
        <taxon>Heunggongvirae</taxon>
        <taxon>Uroviricota</taxon>
        <taxon>Caudoviricetes</taxon>
        <taxon>Herelleviridae</taxon>
        <taxon>Bastillevirinae</taxon>
        <taxon>Matervirus</taxon>
        <taxon>Matervirus mater</taxon>
    </lineage>
</organism>
<dbReference type="GO" id="GO:0003677">
    <property type="term" value="F:DNA binding"/>
    <property type="evidence" value="ECO:0007669"/>
    <property type="project" value="UniProtKB-KW"/>
</dbReference>
<dbReference type="InterPro" id="IPR001387">
    <property type="entry name" value="Cro/C1-type_HTH"/>
</dbReference>
<keyword evidence="3" id="KW-1185">Reference proteome</keyword>
<gene>
    <name evidence="2" type="ORF">CPT_Mater30</name>
</gene>
<dbReference type="RefSeq" id="YP_009150989.1">
    <property type="nucleotide sequence ID" value="NC_027366.1"/>
</dbReference>
<keyword evidence="2" id="KW-0238">DNA-binding</keyword>
<accession>A0A0A0RMJ6</accession>
<reference evidence="2 3" key="1">
    <citation type="submission" date="2014-07" db="EMBL/GenBank/DDBJ databases">
        <title>Complete Genome of Bacillus megaterium Myophage Mater.</title>
        <authorList>
            <person name="Lancaster J.C."/>
            <person name="Hodde M.K."/>
            <person name="Hernandez A.C."/>
            <person name="Everett G.F.K."/>
        </authorList>
    </citation>
    <scope>NUCLEOTIDE SEQUENCE [LARGE SCALE GENOMIC DNA]</scope>
</reference>
<feature type="domain" description="HTH cro/C1-type" evidence="1">
    <location>
        <begin position="35"/>
        <end position="75"/>
    </location>
</feature>